<keyword evidence="2" id="KW-0378">Hydrolase</keyword>
<evidence type="ECO:0000256" key="4">
    <source>
        <dbReference type="SAM" id="Phobius"/>
    </source>
</evidence>
<evidence type="ECO:0000313" key="6">
    <source>
        <dbReference type="EMBL" id="SPQ95775.1"/>
    </source>
</evidence>
<dbReference type="GO" id="GO:0046872">
    <property type="term" value="F:metal ion binding"/>
    <property type="evidence" value="ECO:0007669"/>
    <property type="project" value="UniProtKB-KW"/>
</dbReference>
<gene>
    <name evidence="6" type="ORF">PLBR_LOCUS2990</name>
</gene>
<dbReference type="InterPro" id="IPR011330">
    <property type="entry name" value="Glyco_hydro/deAcase_b/a-brl"/>
</dbReference>
<dbReference type="EMBL" id="OVEO01000004">
    <property type="protein sequence ID" value="SPQ95775.1"/>
    <property type="molecule type" value="Genomic_DNA"/>
</dbReference>
<dbReference type="InterPro" id="IPR002509">
    <property type="entry name" value="NODB_dom"/>
</dbReference>
<dbReference type="PROSITE" id="PS51677">
    <property type="entry name" value="NODB"/>
    <property type="match status" value="1"/>
</dbReference>
<dbReference type="GO" id="GO:0016020">
    <property type="term" value="C:membrane"/>
    <property type="evidence" value="ECO:0007669"/>
    <property type="project" value="TreeGrafter"/>
</dbReference>
<evidence type="ECO:0000256" key="3">
    <source>
        <dbReference type="SAM" id="MobiDB-lite"/>
    </source>
</evidence>
<proteinExistence type="predicted"/>
<dbReference type="GO" id="GO:0005975">
    <property type="term" value="P:carbohydrate metabolic process"/>
    <property type="evidence" value="ECO:0007669"/>
    <property type="project" value="InterPro"/>
</dbReference>
<evidence type="ECO:0000256" key="2">
    <source>
        <dbReference type="ARBA" id="ARBA00022801"/>
    </source>
</evidence>
<dbReference type="PANTHER" id="PTHR10587:SF133">
    <property type="entry name" value="CHITIN DEACETYLASE 1-RELATED"/>
    <property type="match status" value="1"/>
</dbReference>
<keyword evidence="4" id="KW-0812">Transmembrane</keyword>
<feature type="transmembrane region" description="Helical" evidence="4">
    <location>
        <begin position="569"/>
        <end position="588"/>
    </location>
</feature>
<keyword evidence="4" id="KW-1133">Transmembrane helix</keyword>
<reference evidence="6 7" key="1">
    <citation type="submission" date="2018-03" db="EMBL/GenBank/DDBJ databases">
        <authorList>
            <person name="Fogelqvist J."/>
        </authorList>
    </citation>
    <scope>NUCLEOTIDE SEQUENCE [LARGE SCALE GENOMIC DNA]</scope>
</reference>
<dbReference type="AlphaFoldDB" id="A0A3P3Y6H7"/>
<keyword evidence="1" id="KW-0479">Metal-binding</keyword>
<dbReference type="Gene3D" id="3.20.20.370">
    <property type="entry name" value="Glycoside hydrolase/deacetylase"/>
    <property type="match status" value="1"/>
</dbReference>
<dbReference type="GO" id="GO:0004099">
    <property type="term" value="F:chitin deacetylase activity"/>
    <property type="evidence" value="ECO:0007669"/>
    <property type="project" value="UniProtKB-ARBA"/>
</dbReference>
<evidence type="ECO:0000259" key="5">
    <source>
        <dbReference type="PROSITE" id="PS51677"/>
    </source>
</evidence>
<keyword evidence="4" id="KW-0472">Membrane</keyword>
<protein>
    <recommendedName>
        <fullName evidence="5">NodB homology domain-containing protein</fullName>
    </recommendedName>
</protein>
<dbReference type="Pfam" id="PF01522">
    <property type="entry name" value="Polysacc_deac_1"/>
    <property type="match status" value="1"/>
</dbReference>
<dbReference type="SUPFAM" id="SSF88713">
    <property type="entry name" value="Glycoside hydrolase/deacetylase"/>
    <property type="match status" value="1"/>
</dbReference>
<keyword evidence="6" id="KW-0496">Mitochondrion</keyword>
<geneLocation type="mitochondrion" evidence="6"/>
<evidence type="ECO:0000256" key="1">
    <source>
        <dbReference type="ARBA" id="ARBA00022723"/>
    </source>
</evidence>
<evidence type="ECO:0000313" key="7">
    <source>
        <dbReference type="Proteomes" id="UP000290189"/>
    </source>
</evidence>
<dbReference type="PANTHER" id="PTHR10587">
    <property type="entry name" value="GLYCOSYL TRANSFERASE-RELATED"/>
    <property type="match status" value="1"/>
</dbReference>
<dbReference type="Proteomes" id="UP000290189">
    <property type="component" value="Unassembled WGS sequence"/>
</dbReference>
<accession>A0A3P3Y6H7</accession>
<feature type="region of interest" description="Disordered" evidence="3">
    <location>
        <begin position="527"/>
        <end position="562"/>
    </location>
</feature>
<sequence>MAVAPCLRRQPKKSIVLQSHAASYFGAPLRVCPLGASRPRTHRTPRQCRYFTVGLALRQHDSLWRPAQVYASAGGAVDQQRYCASTDRMTTMTPFPIPLMLMLAWTVSSQTLPLTSVSAGEDDGTMSTFQVVTPGVYAVSAPNHDSYVRFTMPTGCYNLAAYKYMRLRAWASPGTQFTIDLKQGFPDCRLDLWPYAFAAGSALASHYTANGAFDGSAGGQIVYVPLADFQIDLAQVCQVFVSSFYTLPVQGPVTSARFGDIEFTNDPPASPMPAALVQNPTATSCDEPYTFAVTFDNQYSGNLMKILDDLASVNAKCTIFQIGGELVENDLAMKRALAEGHQVAAHTWTHPDLLELDEASIRREMLLTDDALVQRLGVRTRWFRPPFGHQDPRVRAILDSMGYVSINWDIDSTDYFNQNNGELVWSRIKARLDHMDPARAGAILLLHNDIEASANLVIRTVEYARSKGFTKFVTVEECMRGKHNSYLGLNPSPTPAQVPAATPAVIRAPAPGPTPPSAAMPPYLSPKPSTATLAGDASTAANQPGNPYYKPRQQPMQSDTAVSGSPERLALIGTALIGAVAFIVMARLQM</sequence>
<feature type="domain" description="NodB homology" evidence="5">
    <location>
        <begin position="289"/>
        <end position="472"/>
    </location>
</feature>
<organism evidence="6 7">
    <name type="scientific">Plasmodiophora brassicae</name>
    <name type="common">Clubroot disease agent</name>
    <dbReference type="NCBI Taxonomy" id="37360"/>
    <lineage>
        <taxon>Eukaryota</taxon>
        <taxon>Sar</taxon>
        <taxon>Rhizaria</taxon>
        <taxon>Endomyxa</taxon>
        <taxon>Phytomyxea</taxon>
        <taxon>Plasmodiophorida</taxon>
        <taxon>Plasmodiophoridae</taxon>
        <taxon>Plasmodiophora</taxon>
    </lineage>
</organism>
<dbReference type="InterPro" id="IPR050248">
    <property type="entry name" value="Polysacc_deacetylase_ArnD"/>
</dbReference>
<name>A0A3P3Y6H7_PLABS</name>